<dbReference type="InterPro" id="IPR053139">
    <property type="entry name" value="Surface_bspA-like"/>
</dbReference>
<feature type="compositionally biased region" description="Basic and acidic residues" evidence="1">
    <location>
        <begin position="334"/>
        <end position="347"/>
    </location>
</feature>
<evidence type="ECO:0000313" key="2">
    <source>
        <dbReference type="EMBL" id="ELP92388.1"/>
    </source>
</evidence>
<organism evidence="2 3">
    <name type="scientific">Entamoeba invadens IP1</name>
    <dbReference type="NCBI Taxonomy" id="370355"/>
    <lineage>
        <taxon>Eukaryota</taxon>
        <taxon>Amoebozoa</taxon>
        <taxon>Evosea</taxon>
        <taxon>Archamoebae</taxon>
        <taxon>Mastigamoebida</taxon>
        <taxon>Entamoebidae</taxon>
        <taxon>Entamoeba</taxon>
    </lineage>
</organism>
<dbReference type="PANTHER" id="PTHR45661:SF3">
    <property type="entry name" value="IG-LIKE DOMAIN-CONTAINING PROTEIN"/>
    <property type="match status" value="1"/>
</dbReference>
<dbReference type="SUPFAM" id="SSF52058">
    <property type="entry name" value="L domain-like"/>
    <property type="match status" value="1"/>
</dbReference>
<evidence type="ECO:0000256" key="1">
    <source>
        <dbReference type="SAM" id="MobiDB-lite"/>
    </source>
</evidence>
<dbReference type="AlphaFoldDB" id="A0A0A1UB23"/>
<dbReference type="InterPro" id="IPR032675">
    <property type="entry name" value="LRR_dom_sf"/>
</dbReference>
<feature type="region of interest" description="Disordered" evidence="1">
    <location>
        <begin position="334"/>
        <end position="367"/>
    </location>
</feature>
<dbReference type="GeneID" id="14891368"/>
<dbReference type="Gene3D" id="3.80.10.10">
    <property type="entry name" value="Ribonuclease Inhibitor"/>
    <property type="match status" value="2"/>
</dbReference>
<feature type="region of interest" description="Disordered" evidence="1">
    <location>
        <begin position="89"/>
        <end position="141"/>
    </location>
</feature>
<evidence type="ECO:0000313" key="3">
    <source>
        <dbReference type="Proteomes" id="UP000014680"/>
    </source>
</evidence>
<dbReference type="RefSeq" id="XP_004259159.1">
    <property type="nucleotide sequence ID" value="XM_004259111.1"/>
</dbReference>
<feature type="compositionally biased region" description="Polar residues" evidence="1">
    <location>
        <begin position="351"/>
        <end position="367"/>
    </location>
</feature>
<dbReference type="EMBL" id="KB206373">
    <property type="protein sequence ID" value="ELP92388.1"/>
    <property type="molecule type" value="Genomic_DNA"/>
</dbReference>
<protein>
    <submittedName>
        <fullName evidence="2">Leucine rich repeat containing protein BspA family protein</fullName>
    </submittedName>
</protein>
<accession>A0A0A1UB23</accession>
<dbReference type="OrthoDB" id="6022531at2759"/>
<reference evidence="2 3" key="1">
    <citation type="submission" date="2012-10" db="EMBL/GenBank/DDBJ databases">
        <authorList>
            <person name="Zafar N."/>
            <person name="Inman J."/>
            <person name="Hall N."/>
            <person name="Lorenzi H."/>
            <person name="Caler E."/>
        </authorList>
    </citation>
    <scope>NUCLEOTIDE SEQUENCE [LARGE SCALE GENOMIC DNA]</scope>
    <source>
        <strain evidence="2 3">IP1</strain>
    </source>
</reference>
<dbReference type="PANTHER" id="PTHR45661">
    <property type="entry name" value="SURFACE ANTIGEN"/>
    <property type="match status" value="1"/>
</dbReference>
<dbReference type="VEuPathDB" id="AmoebaDB:EIN_444180"/>
<sequence>QVSCFVDLDNRKTLSNLKQENIATLHDFDDIKSDLAIKIERCRNYMTEEIKTNILPQKQEKSDYDDMEKEEKLDKSVLIDFTDLNDLSDLDDLNNSTKSEKIEKEESEMSESQSESETDKVKQLQNEENTKRGFINSKDGLSTPLQQNNIINVKKEREKFEKEKQDFLFEEEELENVFENDNKSNNTEEDFCELNLNVIEDINNNENETECIMDQPMEFEKVDLLLNNTTNDDNINIQNKSESVDFNMELVESVINKTITPQKEISSIEIDSTKNKQSQMEIKEKTNIIKEIKDVPLQIFNPFPTQEELLKTRSQSIPNANVLTDITALKSKEMITSKKKKESETSQKLKPSQNVSMSSTQRNSIQNVKKVAKKVLTPKLTTSKVHNTHPTVSFNYNNHHSYLKDSEKHKEINKKPITPELYSPQHFQTLQNTNIVIPQTLFKPIDQPQYGIYQTNVFSQQVYFPLPQQPPEPVLIPHNYQTLFDNATLPQQNTTNVHPNYFQRHYNECIQPQMTQCVNGMNDFNNFNNYNNYTNSTIQCGQSNLTPITTSDYNVQGVKQLGGNGTLNQQSTLLSNPPLYLNGNINTTIPRFHTHFPYVNSLGKTECPILNTPSNSSGVEQQQITLNESPKSCARHNEFRQTVGMATNSLNVNSPQIKQFRTPQIVIQNVIKKETQNGTQTLTSVTAKSSTKFRSVESNTSELTNMKVMNLLKMSSITESYLFGCTDLTSVCIPLNITEMRSWCFACCGSLKRVVIMAQLSSLPPKAFFQCSDLSAINIPNTVTAIGNYCFSKCHSIRQMTLPYNIKVIGGSCFMDCSQLTSMSIPSTVSSLNSSTFEGCEQLQKIELSENVKEVGNECFKDCKSLKEVDLSNVTTLTKKCFENCYSLETANVGRCERFEENAFRNCVVLKLSINEMNVKVARNCFENCPNVEFVNIEEYNDFNVEVL</sequence>
<feature type="non-terminal residue" evidence="2">
    <location>
        <position position="1"/>
    </location>
</feature>
<name>A0A0A1UB23_ENTIV</name>
<dbReference type="Proteomes" id="UP000014680">
    <property type="component" value="Unassembled WGS sequence"/>
</dbReference>
<keyword evidence="3" id="KW-1185">Reference proteome</keyword>
<dbReference type="Pfam" id="PF13306">
    <property type="entry name" value="LRR_5"/>
    <property type="match status" value="1"/>
</dbReference>
<dbReference type="KEGG" id="eiv:EIN_444180"/>
<proteinExistence type="predicted"/>
<gene>
    <name evidence="2" type="ORF">EIN_444180</name>
</gene>
<dbReference type="InterPro" id="IPR026906">
    <property type="entry name" value="LRR_5"/>
</dbReference>